<gene>
    <name evidence="2" type="ORF">SEMRO_156_G070840.1</name>
</gene>
<sequence length="202" mass="21956">MFLQGATSSSFPRCCTIRKDSIAPMIPQQSVRRVASDDPTLQASPGDLPVAEFVTEVQDQPIPEQPQQGSDDCTIQVVDVVPDYTDDGFSTPSARSFVTEENQVANSNLRAAPNTITGDELLFRLKQHRKKATMRSGVIGGVIGMIFLGPIGALGVGAGSAIFTKCKLKRKEKSLRLQLQGRLDEPLRVFSSVHTHCYHSQG</sequence>
<keyword evidence="1" id="KW-0472">Membrane</keyword>
<evidence type="ECO:0000256" key="1">
    <source>
        <dbReference type="SAM" id="Phobius"/>
    </source>
</evidence>
<evidence type="ECO:0000313" key="2">
    <source>
        <dbReference type="EMBL" id="CAB9503116.1"/>
    </source>
</evidence>
<protein>
    <submittedName>
        <fullName evidence="2">Uncharacterized protein</fullName>
    </submittedName>
</protein>
<dbReference type="AlphaFoldDB" id="A0A9N8DM32"/>
<comment type="caution">
    <text evidence="2">The sequence shown here is derived from an EMBL/GenBank/DDBJ whole genome shotgun (WGS) entry which is preliminary data.</text>
</comment>
<dbReference type="EMBL" id="CAICTM010000155">
    <property type="protein sequence ID" value="CAB9503116.1"/>
    <property type="molecule type" value="Genomic_DNA"/>
</dbReference>
<dbReference type="Proteomes" id="UP001153069">
    <property type="component" value="Unassembled WGS sequence"/>
</dbReference>
<keyword evidence="3" id="KW-1185">Reference proteome</keyword>
<proteinExistence type="predicted"/>
<reference evidence="2" key="1">
    <citation type="submission" date="2020-06" db="EMBL/GenBank/DDBJ databases">
        <authorList>
            <consortium name="Plant Systems Biology data submission"/>
        </authorList>
    </citation>
    <scope>NUCLEOTIDE SEQUENCE</scope>
    <source>
        <strain evidence="2">D6</strain>
    </source>
</reference>
<keyword evidence="1" id="KW-1133">Transmembrane helix</keyword>
<accession>A0A9N8DM32</accession>
<organism evidence="2 3">
    <name type="scientific">Seminavis robusta</name>
    <dbReference type="NCBI Taxonomy" id="568900"/>
    <lineage>
        <taxon>Eukaryota</taxon>
        <taxon>Sar</taxon>
        <taxon>Stramenopiles</taxon>
        <taxon>Ochrophyta</taxon>
        <taxon>Bacillariophyta</taxon>
        <taxon>Bacillariophyceae</taxon>
        <taxon>Bacillariophycidae</taxon>
        <taxon>Naviculales</taxon>
        <taxon>Naviculaceae</taxon>
        <taxon>Seminavis</taxon>
    </lineage>
</organism>
<keyword evidence="1" id="KW-0812">Transmembrane</keyword>
<evidence type="ECO:0000313" key="3">
    <source>
        <dbReference type="Proteomes" id="UP001153069"/>
    </source>
</evidence>
<name>A0A9N8DM32_9STRA</name>
<feature type="transmembrane region" description="Helical" evidence="1">
    <location>
        <begin position="138"/>
        <end position="163"/>
    </location>
</feature>